<keyword evidence="3" id="KW-1185">Reference proteome</keyword>
<keyword evidence="1" id="KW-1133">Transmembrane helix</keyword>
<dbReference type="PANTHER" id="PTHR21180:SF32">
    <property type="entry name" value="ENDONUCLEASE_EXONUCLEASE_PHOSPHATASE FAMILY DOMAIN-CONTAINING PROTEIN 1"/>
    <property type="match status" value="1"/>
</dbReference>
<dbReference type="RefSeq" id="WP_172275517.1">
    <property type="nucleotide sequence ID" value="NZ_CASHFH010000026.1"/>
</dbReference>
<sequence>MRWIKKYPIYINRKSDRRVFIVSAAIMSVCILLVCFFDDKEDNTVYQHNEEKAAFREFGRQVKNTESGRISYYAVEAAQTELFDFDPNTADSTQFLRLGLKPWQVRNIYKYRARGGVFSKPSDFARVYGLTVKQYKALEPHIRISDDYLPAGTLFENGKNETHYSVETSAGVYDKEAFRKQEDSLRSTRKLSLGQYVSVNTADTSLLMRIPGIGGYYAGAIIRYRDRLGGFVSLDQLDEIDGLQSSVKQYMMLETENTVRLNVNKLSLSALRRHPYMGFYRAKAIIDYRRVHGRIADLSDLSLVPDFTQEAIRRLEPYVEY</sequence>
<dbReference type="Proteomes" id="UP000714420">
    <property type="component" value="Unassembled WGS sequence"/>
</dbReference>
<dbReference type="Pfam" id="PF12836">
    <property type="entry name" value="HHH_3"/>
    <property type="match status" value="2"/>
</dbReference>
<dbReference type="PANTHER" id="PTHR21180">
    <property type="entry name" value="ENDONUCLEASE/EXONUCLEASE/PHOSPHATASE FAMILY DOMAIN-CONTAINING PROTEIN 1"/>
    <property type="match status" value="1"/>
</dbReference>
<gene>
    <name evidence="2" type="ORF">HPS56_07430</name>
</gene>
<dbReference type="SUPFAM" id="SSF47781">
    <property type="entry name" value="RuvA domain 2-like"/>
    <property type="match status" value="3"/>
</dbReference>
<keyword evidence="1" id="KW-0812">Transmembrane</keyword>
<evidence type="ECO:0000313" key="2">
    <source>
        <dbReference type="EMBL" id="NPD92183.1"/>
    </source>
</evidence>
<accession>A0ABX2ALT8</accession>
<dbReference type="Gene3D" id="1.10.150.320">
    <property type="entry name" value="Photosystem II 12 kDa extrinsic protein"/>
    <property type="match status" value="1"/>
</dbReference>
<name>A0ABX2ALT8_9BACT</name>
<evidence type="ECO:0000256" key="1">
    <source>
        <dbReference type="SAM" id="Phobius"/>
    </source>
</evidence>
<organism evidence="2 3">
    <name type="scientific">Xylanibacter muris</name>
    <dbReference type="NCBI Taxonomy" id="2736290"/>
    <lineage>
        <taxon>Bacteria</taxon>
        <taxon>Pseudomonadati</taxon>
        <taxon>Bacteroidota</taxon>
        <taxon>Bacteroidia</taxon>
        <taxon>Bacteroidales</taxon>
        <taxon>Prevotellaceae</taxon>
        <taxon>Xylanibacter</taxon>
    </lineage>
</organism>
<dbReference type="InterPro" id="IPR051675">
    <property type="entry name" value="Endo/Exo/Phosphatase_dom_1"/>
</dbReference>
<keyword evidence="1" id="KW-0472">Membrane</keyword>
<dbReference type="EMBL" id="JABKKF010000005">
    <property type="protein sequence ID" value="NPD92183.1"/>
    <property type="molecule type" value="Genomic_DNA"/>
</dbReference>
<protein>
    <submittedName>
        <fullName evidence="2">Helix-hairpin-helix domain-containing protein</fullName>
    </submittedName>
</protein>
<dbReference type="Gene3D" id="1.10.150.280">
    <property type="entry name" value="AF1531-like domain"/>
    <property type="match status" value="1"/>
</dbReference>
<evidence type="ECO:0000313" key="3">
    <source>
        <dbReference type="Proteomes" id="UP000714420"/>
    </source>
</evidence>
<proteinExistence type="predicted"/>
<feature type="transmembrane region" description="Helical" evidence="1">
    <location>
        <begin position="20"/>
        <end position="37"/>
    </location>
</feature>
<dbReference type="InterPro" id="IPR010994">
    <property type="entry name" value="RuvA_2-like"/>
</dbReference>
<reference evidence="2 3" key="1">
    <citation type="submission" date="2020-05" db="EMBL/GenBank/DDBJ databases">
        <title>Distinct polysaccharide utilization as determinants for interspecies competition between intestinal Prevotella spp.</title>
        <authorList>
            <person name="Galvez E.J.C."/>
            <person name="Iljazovic A."/>
            <person name="Strowig T."/>
        </authorList>
    </citation>
    <scope>NUCLEOTIDE SEQUENCE [LARGE SCALE GENOMIC DNA]</scope>
    <source>
        <strain evidence="2 3">PMUR</strain>
    </source>
</reference>
<comment type="caution">
    <text evidence="2">The sequence shown here is derived from an EMBL/GenBank/DDBJ whole genome shotgun (WGS) entry which is preliminary data.</text>
</comment>